<evidence type="ECO:0000256" key="1">
    <source>
        <dbReference type="ARBA" id="ARBA00004196"/>
    </source>
</evidence>
<sequence length="361" mass="37998">MNATMRRVAIGTAVVSMALSMAACGKAGSDSADSDSKTIGLLLPENKTTRYETFDRPLMEAKIKSLCKDCDVAYNNANQDTETQKKQFDALITKGVKVIILDAVDATATKSWVDSAAKKGVKVVAYDRLAEGDVSAYVSYDNEKIGELQGQGVLNALGDKAADSEIVMINGSPTDPNAALFKSGAHKVLDGKVKKIAYEQDIPDWSPDEANKKMAAAITSLGKTGFHAVYSANDGMAGGIATALKSAGIKDVPLGGQDAELAGLQRILSGTQTFTIYKGIKPEAETTAEIAVKLLNGEDIASVAPEKVDSKSKKGIPTKLYDATIVTKDNIADTIIKDKVYTADKICTADFAAACQAAGIK</sequence>
<dbReference type="InterPro" id="IPR050555">
    <property type="entry name" value="Bact_Solute-Bind_Prot2"/>
</dbReference>
<evidence type="ECO:0000313" key="6">
    <source>
        <dbReference type="Proteomes" id="UP001611548"/>
    </source>
</evidence>
<evidence type="ECO:0000256" key="2">
    <source>
        <dbReference type="ARBA" id="ARBA00022729"/>
    </source>
</evidence>
<dbReference type="InterPro" id="IPR028082">
    <property type="entry name" value="Peripla_BP_I"/>
</dbReference>
<keyword evidence="2 3" id="KW-0732">Signal</keyword>
<reference evidence="5 6" key="1">
    <citation type="submission" date="2024-10" db="EMBL/GenBank/DDBJ databases">
        <title>The Natural Products Discovery Center: Release of the First 8490 Sequenced Strains for Exploring Actinobacteria Biosynthetic Diversity.</title>
        <authorList>
            <person name="Kalkreuter E."/>
            <person name="Kautsar S.A."/>
            <person name="Yang D."/>
            <person name="Bader C.D."/>
            <person name="Teijaro C.N."/>
            <person name="Fluegel L."/>
            <person name="Davis C.M."/>
            <person name="Simpson J.R."/>
            <person name="Lauterbach L."/>
            <person name="Steele A.D."/>
            <person name="Gui C."/>
            <person name="Meng S."/>
            <person name="Li G."/>
            <person name="Viehrig K."/>
            <person name="Ye F."/>
            <person name="Su P."/>
            <person name="Kiefer A.F."/>
            <person name="Nichols A."/>
            <person name="Cepeda A.J."/>
            <person name="Yan W."/>
            <person name="Fan B."/>
            <person name="Jiang Y."/>
            <person name="Adhikari A."/>
            <person name="Zheng C.-J."/>
            <person name="Schuster L."/>
            <person name="Cowan T.M."/>
            <person name="Smanski M.J."/>
            <person name="Chevrette M.G."/>
            <person name="De Carvalho L.P.S."/>
            <person name="Shen B."/>
        </authorList>
    </citation>
    <scope>NUCLEOTIDE SEQUENCE [LARGE SCALE GENOMIC DNA]</scope>
    <source>
        <strain evidence="5 6">NPDC020327</strain>
    </source>
</reference>
<feature type="chain" id="PRO_5047464032" evidence="3">
    <location>
        <begin position="28"/>
        <end position="361"/>
    </location>
</feature>
<dbReference type="Pfam" id="PF13407">
    <property type="entry name" value="Peripla_BP_4"/>
    <property type="match status" value="1"/>
</dbReference>
<comment type="subcellular location">
    <subcellularLocation>
        <location evidence="1">Cell envelope</location>
    </subcellularLocation>
</comment>
<dbReference type="PANTHER" id="PTHR30036">
    <property type="entry name" value="D-XYLOSE-BINDING PERIPLASMIC PROTEIN"/>
    <property type="match status" value="1"/>
</dbReference>
<proteinExistence type="predicted"/>
<dbReference type="EMBL" id="JBIRWE010000001">
    <property type="protein sequence ID" value="MFI1962732.1"/>
    <property type="molecule type" value="Genomic_DNA"/>
</dbReference>
<name>A0ABW7UMU8_9ACTN</name>
<feature type="domain" description="Periplasmic binding protein" evidence="4">
    <location>
        <begin position="39"/>
        <end position="298"/>
    </location>
</feature>
<evidence type="ECO:0000313" key="5">
    <source>
        <dbReference type="EMBL" id="MFI1962732.1"/>
    </source>
</evidence>
<protein>
    <submittedName>
        <fullName evidence="5">Sugar ABC transporter substrate-binding protein</fullName>
    </submittedName>
</protein>
<dbReference type="InterPro" id="IPR025997">
    <property type="entry name" value="SBP_2_dom"/>
</dbReference>
<dbReference type="RefSeq" id="WP_055472390.1">
    <property type="nucleotide sequence ID" value="NZ_JBIRWE010000001.1"/>
</dbReference>
<evidence type="ECO:0000259" key="4">
    <source>
        <dbReference type="Pfam" id="PF13407"/>
    </source>
</evidence>
<accession>A0ABW7UMU8</accession>
<comment type="caution">
    <text evidence="5">The sequence shown here is derived from an EMBL/GenBank/DDBJ whole genome shotgun (WGS) entry which is preliminary data.</text>
</comment>
<dbReference type="Proteomes" id="UP001611548">
    <property type="component" value="Unassembled WGS sequence"/>
</dbReference>
<dbReference type="PANTHER" id="PTHR30036:SF1">
    <property type="entry name" value="D-XYLOSE-BINDING PERIPLASMIC PROTEIN"/>
    <property type="match status" value="1"/>
</dbReference>
<dbReference type="PROSITE" id="PS51257">
    <property type="entry name" value="PROKAR_LIPOPROTEIN"/>
    <property type="match status" value="1"/>
</dbReference>
<feature type="signal peptide" evidence="3">
    <location>
        <begin position="1"/>
        <end position="27"/>
    </location>
</feature>
<evidence type="ECO:0000256" key="3">
    <source>
        <dbReference type="SAM" id="SignalP"/>
    </source>
</evidence>
<dbReference type="Gene3D" id="3.40.50.2300">
    <property type="match status" value="2"/>
</dbReference>
<gene>
    <name evidence="5" type="ORF">ACH429_01060</name>
</gene>
<organism evidence="5 6">
    <name type="scientific">Streptomyces pathocidini</name>
    <dbReference type="NCBI Taxonomy" id="1650571"/>
    <lineage>
        <taxon>Bacteria</taxon>
        <taxon>Bacillati</taxon>
        <taxon>Actinomycetota</taxon>
        <taxon>Actinomycetes</taxon>
        <taxon>Kitasatosporales</taxon>
        <taxon>Streptomycetaceae</taxon>
        <taxon>Streptomyces</taxon>
    </lineage>
</organism>
<keyword evidence="6" id="KW-1185">Reference proteome</keyword>
<dbReference type="SUPFAM" id="SSF53822">
    <property type="entry name" value="Periplasmic binding protein-like I"/>
    <property type="match status" value="1"/>
</dbReference>